<keyword evidence="1 5" id="KW-0489">Methyltransferase</keyword>
<evidence type="ECO:0000256" key="4">
    <source>
        <dbReference type="ARBA" id="ARBA00022833"/>
    </source>
</evidence>
<evidence type="ECO:0000256" key="2">
    <source>
        <dbReference type="ARBA" id="ARBA00022679"/>
    </source>
</evidence>
<dbReference type="PANTHER" id="PTHR46015:SF1">
    <property type="entry name" value="HOMOCYSTEINE S-METHYLTRANSFERASE-LIKE ISOFORM 1"/>
    <property type="match status" value="1"/>
</dbReference>
<dbReference type="STRING" id="5364.A0A5C3NLS3"/>
<dbReference type="Pfam" id="PF02574">
    <property type="entry name" value="S-methyl_trans"/>
    <property type="match status" value="1"/>
</dbReference>
<feature type="binding site" evidence="5">
    <location>
        <position position="378"/>
    </location>
    <ligand>
        <name>Zn(2+)</name>
        <dbReference type="ChEBI" id="CHEBI:29105"/>
    </ligand>
</feature>
<evidence type="ECO:0000313" key="8">
    <source>
        <dbReference type="Proteomes" id="UP000305948"/>
    </source>
</evidence>
<comment type="cofactor">
    <cofactor evidence="5">
        <name>Zn(2+)</name>
        <dbReference type="ChEBI" id="CHEBI:29105"/>
    </cofactor>
</comment>
<evidence type="ECO:0000313" key="7">
    <source>
        <dbReference type="EMBL" id="TFK54571.1"/>
    </source>
</evidence>
<keyword evidence="2 5" id="KW-0808">Transferase</keyword>
<dbReference type="InterPro" id="IPR036589">
    <property type="entry name" value="HCY_dom_sf"/>
</dbReference>
<feature type="binding site" evidence="5">
    <location>
        <position position="294"/>
    </location>
    <ligand>
        <name>Zn(2+)</name>
        <dbReference type="ChEBI" id="CHEBI:29105"/>
    </ligand>
</feature>
<dbReference type="Gene3D" id="3.20.20.330">
    <property type="entry name" value="Homocysteine-binding-like domain"/>
    <property type="match status" value="1"/>
</dbReference>
<keyword evidence="8" id="KW-1185">Reference proteome</keyword>
<dbReference type="GO" id="GO:0032259">
    <property type="term" value="P:methylation"/>
    <property type="evidence" value="ECO:0007669"/>
    <property type="project" value="UniProtKB-KW"/>
</dbReference>
<dbReference type="Proteomes" id="UP000305948">
    <property type="component" value="Unassembled WGS sequence"/>
</dbReference>
<evidence type="ECO:0000259" key="6">
    <source>
        <dbReference type="PROSITE" id="PS50970"/>
    </source>
</evidence>
<dbReference type="GO" id="GO:0009086">
    <property type="term" value="P:methionine biosynthetic process"/>
    <property type="evidence" value="ECO:0007669"/>
    <property type="project" value="TreeGrafter"/>
</dbReference>
<dbReference type="InterPro" id="IPR003726">
    <property type="entry name" value="HCY_dom"/>
</dbReference>
<dbReference type="InterPro" id="IPR051486">
    <property type="entry name" value="Hcy_S-methyltransferase"/>
</dbReference>
<dbReference type="PROSITE" id="PS50970">
    <property type="entry name" value="HCY"/>
    <property type="match status" value="1"/>
</dbReference>
<proteinExistence type="predicted"/>
<gene>
    <name evidence="7" type="ORF">OE88DRAFT_1625081</name>
</gene>
<evidence type="ECO:0000256" key="1">
    <source>
        <dbReference type="ARBA" id="ARBA00022603"/>
    </source>
</evidence>
<evidence type="ECO:0000256" key="5">
    <source>
        <dbReference type="PROSITE-ProRule" id="PRU00333"/>
    </source>
</evidence>
<dbReference type="EMBL" id="ML213506">
    <property type="protein sequence ID" value="TFK54571.1"/>
    <property type="molecule type" value="Genomic_DNA"/>
</dbReference>
<dbReference type="AlphaFoldDB" id="A0A5C3NLS3"/>
<name>A0A5C3NLS3_9AGAM</name>
<protein>
    <submittedName>
        <fullName evidence="7">Homocysteine S-methyltransferase</fullName>
    </submittedName>
</protein>
<dbReference type="GO" id="GO:0033528">
    <property type="term" value="P:S-methylmethionine cycle"/>
    <property type="evidence" value="ECO:0007669"/>
    <property type="project" value="TreeGrafter"/>
</dbReference>
<dbReference type="PANTHER" id="PTHR46015">
    <property type="entry name" value="ZGC:172121"/>
    <property type="match status" value="1"/>
</dbReference>
<keyword evidence="3 5" id="KW-0479">Metal-binding</keyword>
<dbReference type="GO" id="GO:0008898">
    <property type="term" value="F:S-adenosylmethionine-homocysteine S-methyltransferase activity"/>
    <property type="evidence" value="ECO:0007669"/>
    <property type="project" value="TreeGrafter"/>
</dbReference>
<dbReference type="OrthoDB" id="261426at2759"/>
<dbReference type="SUPFAM" id="SSF82282">
    <property type="entry name" value="Homocysteine S-methyltransferase"/>
    <property type="match status" value="1"/>
</dbReference>
<feature type="binding site" evidence="5">
    <location>
        <position position="377"/>
    </location>
    <ligand>
        <name>Zn(2+)</name>
        <dbReference type="ChEBI" id="CHEBI:29105"/>
    </ligand>
</feature>
<dbReference type="GO" id="GO:0046872">
    <property type="term" value="F:metal ion binding"/>
    <property type="evidence" value="ECO:0007669"/>
    <property type="project" value="UniProtKB-KW"/>
</dbReference>
<accession>A0A5C3NLS3</accession>
<sequence length="400" mass="44162">MTSSNFLSIFGKRVVTLDGGLVSPIYLVLDHVVTSTQGTTLEDVFHQNICHTSLWSAQPIQENPEIIVQAHLAFLRAGARVISASTYQCAYETFGRSGYSREDAENTMTKAVQLAVEAKKRFLQDRDDGDSVKIALSFGPFGATLNPAQEFDGFYPTPYGPRAYSSESDNTNSFAAGEEAKEEEAIAALAQFHLRRLLVFAKQPDTWSSFDCLAFETVPLIREVKGIRRAVKFLYESQLGLERKPWWISTVWPEGRYPQAKLLDGQPVQPQDVVEALLGEGDGLPSPKAFGINCTTTFFLPLLLADVQRKVQELALGYKPWLVLYPNGGDTYDPVTQTWIESSSGKQKGEKWAGQVIDAVRNASSSRVWEGIIAGGCCRTGPGEIERLAQSITSLLDKNH</sequence>
<keyword evidence="4 5" id="KW-0862">Zinc</keyword>
<reference evidence="7 8" key="1">
    <citation type="journal article" date="2019" name="Nat. Ecol. Evol.">
        <title>Megaphylogeny resolves global patterns of mushroom evolution.</title>
        <authorList>
            <person name="Varga T."/>
            <person name="Krizsan K."/>
            <person name="Foldi C."/>
            <person name="Dima B."/>
            <person name="Sanchez-Garcia M."/>
            <person name="Sanchez-Ramirez S."/>
            <person name="Szollosi G.J."/>
            <person name="Szarkandi J.G."/>
            <person name="Papp V."/>
            <person name="Albert L."/>
            <person name="Andreopoulos W."/>
            <person name="Angelini C."/>
            <person name="Antonin V."/>
            <person name="Barry K.W."/>
            <person name="Bougher N.L."/>
            <person name="Buchanan P."/>
            <person name="Buyck B."/>
            <person name="Bense V."/>
            <person name="Catcheside P."/>
            <person name="Chovatia M."/>
            <person name="Cooper J."/>
            <person name="Damon W."/>
            <person name="Desjardin D."/>
            <person name="Finy P."/>
            <person name="Geml J."/>
            <person name="Haridas S."/>
            <person name="Hughes K."/>
            <person name="Justo A."/>
            <person name="Karasinski D."/>
            <person name="Kautmanova I."/>
            <person name="Kiss B."/>
            <person name="Kocsube S."/>
            <person name="Kotiranta H."/>
            <person name="LaButti K.M."/>
            <person name="Lechner B.E."/>
            <person name="Liimatainen K."/>
            <person name="Lipzen A."/>
            <person name="Lukacs Z."/>
            <person name="Mihaltcheva S."/>
            <person name="Morgado L.N."/>
            <person name="Niskanen T."/>
            <person name="Noordeloos M.E."/>
            <person name="Ohm R.A."/>
            <person name="Ortiz-Santana B."/>
            <person name="Ovrebo C."/>
            <person name="Racz N."/>
            <person name="Riley R."/>
            <person name="Savchenko A."/>
            <person name="Shiryaev A."/>
            <person name="Soop K."/>
            <person name="Spirin V."/>
            <person name="Szebenyi C."/>
            <person name="Tomsovsky M."/>
            <person name="Tulloss R.E."/>
            <person name="Uehling J."/>
            <person name="Grigoriev I.V."/>
            <person name="Vagvolgyi C."/>
            <person name="Papp T."/>
            <person name="Martin F.M."/>
            <person name="Miettinen O."/>
            <person name="Hibbett D.S."/>
            <person name="Nagy L.G."/>
        </authorList>
    </citation>
    <scope>NUCLEOTIDE SEQUENCE [LARGE SCALE GENOMIC DNA]</scope>
    <source>
        <strain evidence="7 8">OMC1185</strain>
    </source>
</reference>
<organism evidence="7 8">
    <name type="scientific">Heliocybe sulcata</name>
    <dbReference type="NCBI Taxonomy" id="5364"/>
    <lineage>
        <taxon>Eukaryota</taxon>
        <taxon>Fungi</taxon>
        <taxon>Dikarya</taxon>
        <taxon>Basidiomycota</taxon>
        <taxon>Agaricomycotina</taxon>
        <taxon>Agaricomycetes</taxon>
        <taxon>Gloeophyllales</taxon>
        <taxon>Gloeophyllaceae</taxon>
        <taxon>Heliocybe</taxon>
    </lineage>
</organism>
<evidence type="ECO:0000256" key="3">
    <source>
        <dbReference type="ARBA" id="ARBA00022723"/>
    </source>
</evidence>
<feature type="domain" description="Hcy-binding" evidence="6">
    <location>
        <begin position="3"/>
        <end position="392"/>
    </location>
</feature>